<dbReference type="GO" id="GO:0016787">
    <property type="term" value="F:hydrolase activity"/>
    <property type="evidence" value="ECO:0007669"/>
    <property type="project" value="UniProtKB-KW"/>
</dbReference>
<dbReference type="EMBL" id="AQQV01000002">
    <property type="protein sequence ID" value="ORE87379.1"/>
    <property type="molecule type" value="Genomic_DNA"/>
</dbReference>
<dbReference type="SUPFAM" id="SSF53474">
    <property type="entry name" value="alpha/beta-Hydrolases"/>
    <property type="match status" value="1"/>
</dbReference>
<name>A0A1Y1SEI9_9GAMM</name>
<evidence type="ECO:0000259" key="3">
    <source>
        <dbReference type="Pfam" id="PF20434"/>
    </source>
</evidence>
<evidence type="ECO:0000256" key="2">
    <source>
        <dbReference type="SAM" id="SignalP"/>
    </source>
</evidence>
<feature type="domain" description="BD-FAE-like" evidence="3">
    <location>
        <begin position="48"/>
        <end position="232"/>
    </location>
</feature>
<feature type="chain" id="PRO_5012169098" evidence="2">
    <location>
        <begin position="18"/>
        <end position="276"/>
    </location>
</feature>
<dbReference type="PANTHER" id="PTHR48081">
    <property type="entry name" value="AB HYDROLASE SUPERFAMILY PROTEIN C4A8.06C"/>
    <property type="match status" value="1"/>
</dbReference>
<comment type="caution">
    <text evidence="4">The sequence shown here is derived from an EMBL/GenBank/DDBJ whole genome shotgun (WGS) entry which is preliminary data.</text>
</comment>
<proteinExistence type="predicted"/>
<dbReference type="InterPro" id="IPR050300">
    <property type="entry name" value="GDXG_lipolytic_enzyme"/>
</dbReference>
<dbReference type="STRING" id="1317117.ATO7_10067"/>
<dbReference type="Proteomes" id="UP000192342">
    <property type="component" value="Unassembled WGS sequence"/>
</dbReference>
<dbReference type="PROSITE" id="PS51257">
    <property type="entry name" value="PROKAR_LIPOPROTEIN"/>
    <property type="match status" value="1"/>
</dbReference>
<evidence type="ECO:0000313" key="4">
    <source>
        <dbReference type="EMBL" id="ORE87379.1"/>
    </source>
</evidence>
<dbReference type="RefSeq" id="WP_146680275.1">
    <property type="nucleotide sequence ID" value="NZ_AQQV01000002.1"/>
</dbReference>
<reference evidence="4 5" key="1">
    <citation type="submission" date="2013-04" db="EMBL/GenBank/DDBJ databases">
        <title>Oceanococcus atlanticus 22II-S10r2 Genome Sequencing.</title>
        <authorList>
            <person name="Lai Q."/>
            <person name="Li G."/>
            <person name="Shao Z."/>
        </authorList>
    </citation>
    <scope>NUCLEOTIDE SEQUENCE [LARGE SCALE GENOMIC DNA]</scope>
    <source>
        <strain evidence="4 5">22II-S10r2</strain>
    </source>
</reference>
<keyword evidence="5" id="KW-1185">Reference proteome</keyword>
<dbReference type="PANTHER" id="PTHR48081:SF13">
    <property type="entry name" value="ALPHA_BETA HYDROLASE"/>
    <property type="match status" value="1"/>
</dbReference>
<feature type="signal peptide" evidence="2">
    <location>
        <begin position="1"/>
        <end position="17"/>
    </location>
</feature>
<dbReference type="OrthoDB" id="9771666at2"/>
<sequence length="276" mass="30065">MSRTSLAVLSCVAMALAGCSVRSPAQLDYEVSRDQAYVDQAHERQHADIYVPSGGGPFPAVLLIHGGGWARGEPADMDKFAQRLVASGYVVMNLGYRLAPAFRYPAQSLDVAAAHRYLEAQAPRWKVDPTRVGVMGYSAGGHLALMLGLDEPSTRHRVRAVVSGAGPTDLTRYPESPYLHKLIGEYAGHEAEYRAASPLFLASSDDPPTLMYHGTWDLLVDIEQSRLLAAALKAQGAPYQLLEVSLSGHATTFLVDGWIWPQVLAFLDRHVKTTRP</sequence>
<evidence type="ECO:0000256" key="1">
    <source>
        <dbReference type="ARBA" id="ARBA00022801"/>
    </source>
</evidence>
<dbReference type="InterPro" id="IPR049492">
    <property type="entry name" value="BD-FAE-like_dom"/>
</dbReference>
<accession>A0A1Y1SEI9</accession>
<keyword evidence="2" id="KW-0732">Signal</keyword>
<evidence type="ECO:0000313" key="5">
    <source>
        <dbReference type="Proteomes" id="UP000192342"/>
    </source>
</evidence>
<organism evidence="4 5">
    <name type="scientific">Oceanococcus atlanticus</name>
    <dbReference type="NCBI Taxonomy" id="1317117"/>
    <lineage>
        <taxon>Bacteria</taxon>
        <taxon>Pseudomonadati</taxon>
        <taxon>Pseudomonadota</taxon>
        <taxon>Gammaproteobacteria</taxon>
        <taxon>Chromatiales</taxon>
        <taxon>Oceanococcaceae</taxon>
        <taxon>Oceanococcus</taxon>
    </lineage>
</organism>
<dbReference type="Pfam" id="PF20434">
    <property type="entry name" value="BD-FAE"/>
    <property type="match status" value="1"/>
</dbReference>
<keyword evidence="1" id="KW-0378">Hydrolase</keyword>
<protein>
    <submittedName>
        <fullName evidence="4">Lipase/esterase</fullName>
    </submittedName>
</protein>
<gene>
    <name evidence="4" type="ORF">ATO7_10067</name>
</gene>
<dbReference type="AlphaFoldDB" id="A0A1Y1SEI9"/>
<dbReference type="InterPro" id="IPR029058">
    <property type="entry name" value="AB_hydrolase_fold"/>
</dbReference>
<dbReference type="Gene3D" id="3.40.50.1820">
    <property type="entry name" value="alpha/beta hydrolase"/>
    <property type="match status" value="1"/>
</dbReference>